<gene>
    <name evidence="1" type="ORF">RHGRI_007512</name>
</gene>
<proteinExistence type="predicted"/>
<sequence>MVSISCVPVLFQDSLKELAEQSIANLDHIFGTEPIRIITPSTDSEVALALALQVLERCSQLHKAIQVYIYIDGANKKPEAINSKFNDFEACNGIEEVAIQPILIKDKQGEENLRYFLLRLRFFPLY</sequence>
<dbReference type="EMBL" id="JACTNZ010000003">
    <property type="protein sequence ID" value="KAG5557270.1"/>
    <property type="molecule type" value="Genomic_DNA"/>
</dbReference>
<accession>A0AAV6KXV2</accession>
<protein>
    <submittedName>
        <fullName evidence="1">Uncharacterized protein</fullName>
    </submittedName>
</protein>
<comment type="caution">
    <text evidence="1">The sequence shown here is derived from an EMBL/GenBank/DDBJ whole genome shotgun (WGS) entry which is preliminary data.</text>
</comment>
<organism evidence="1 2">
    <name type="scientific">Rhododendron griersonianum</name>
    <dbReference type="NCBI Taxonomy" id="479676"/>
    <lineage>
        <taxon>Eukaryota</taxon>
        <taxon>Viridiplantae</taxon>
        <taxon>Streptophyta</taxon>
        <taxon>Embryophyta</taxon>
        <taxon>Tracheophyta</taxon>
        <taxon>Spermatophyta</taxon>
        <taxon>Magnoliopsida</taxon>
        <taxon>eudicotyledons</taxon>
        <taxon>Gunneridae</taxon>
        <taxon>Pentapetalae</taxon>
        <taxon>asterids</taxon>
        <taxon>Ericales</taxon>
        <taxon>Ericaceae</taxon>
        <taxon>Ericoideae</taxon>
        <taxon>Rhodoreae</taxon>
        <taxon>Rhododendron</taxon>
    </lineage>
</organism>
<reference evidence="1" key="1">
    <citation type="submission" date="2020-08" db="EMBL/GenBank/DDBJ databases">
        <title>Plant Genome Project.</title>
        <authorList>
            <person name="Zhang R.-G."/>
        </authorList>
    </citation>
    <scope>NUCLEOTIDE SEQUENCE</scope>
    <source>
        <strain evidence="1">WSP0</strain>
        <tissue evidence="1">Leaf</tissue>
    </source>
</reference>
<dbReference type="Proteomes" id="UP000823749">
    <property type="component" value="Chromosome 3"/>
</dbReference>
<evidence type="ECO:0000313" key="1">
    <source>
        <dbReference type="EMBL" id="KAG5557270.1"/>
    </source>
</evidence>
<evidence type="ECO:0000313" key="2">
    <source>
        <dbReference type="Proteomes" id="UP000823749"/>
    </source>
</evidence>
<keyword evidence="2" id="KW-1185">Reference proteome</keyword>
<name>A0AAV6KXV2_9ERIC</name>
<dbReference type="AlphaFoldDB" id="A0AAV6KXV2"/>